<gene>
    <name evidence="3" type="ORF">CYMTET_15978</name>
</gene>
<dbReference type="EMBL" id="LGRX02006926">
    <property type="protein sequence ID" value="KAK3275922.1"/>
    <property type="molecule type" value="Genomic_DNA"/>
</dbReference>
<feature type="coiled-coil region" evidence="1">
    <location>
        <begin position="122"/>
        <end position="151"/>
    </location>
</feature>
<protein>
    <submittedName>
        <fullName evidence="3">Uncharacterized protein</fullName>
    </submittedName>
</protein>
<proteinExistence type="predicted"/>
<reference evidence="3 4" key="1">
    <citation type="journal article" date="2015" name="Genome Biol. Evol.">
        <title>Comparative Genomics of a Bacterivorous Green Alga Reveals Evolutionary Causalities and Consequences of Phago-Mixotrophic Mode of Nutrition.</title>
        <authorList>
            <person name="Burns J.A."/>
            <person name="Paasch A."/>
            <person name="Narechania A."/>
            <person name="Kim E."/>
        </authorList>
    </citation>
    <scope>NUCLEOTIDE SEQUENCE [LARGE SCALE GENOMIC DNA]</scope>
    <source>
        <strain evidence="3 4">PLY_AMNH</strain>
    </source>
</reference>
<evidence type="ECO:0000256" key="2">
    <source>
        <dbReference type="SAM" id="MobiDB-lite"/>
    </source>
</evidence>
<accession>A0AAE0GDD1</accession>
<sequence>MGVTDSFRIRFGGPSGKKLQENEGSCRKIVTADEGGKPSSQPTFRIRAQTQWKTVRFKYKVVKTGLRGIGDTIKAGFTWFTKQARASVLQKNSDSEYASIFKQLTSKKTVPKPKAASEFRAMKDAKREARLKEHNERKEQAQARLEALSLADRRLLTQVELGATKTQDRWDTLTSEWREASEDCSRVAKEEEDYATGLARMQAGDLEDMQTDKGNRKAAELKVQGLQMLRQRSKRMQDKLQAKRQAIQDFGYSTRMKSIQELHDRYLKSRIQQGLTRNLPFNAFLEIYQRIAQQVLFRRAPVSFDRGAGLVADPDSPDDDIHMFQLQLNDEYDIEADDDESDSLKDKEGEQGTHDADQYIQHNTSMDVNASAVEGQDPENKAHKGKRKASVKKGDSPCCD</sequence>
<comment type="caution">
    <text evidence="3">The sequence shown here is derived from an EMBL/GenBank/DDBJ whole genome shotgun (WGS) entry which is preliminary data.</text>
</comment>
<dbReference type="Proteomes" id="UP001190700">
    <property type="component" value="Unassembled WGS sequence"/>
</dbReference>
<keyword evidence="1" id="KW-0175">Coiled coil</keyword>
<organism evidence="3 4">
    <name type="scientific">Cymbomonas tetramitiformis</name>
    <dbReference type="NCBI Taxonomy" id="36881"/>
    <lineage>
        <taxon>Eukaryota</taxon>
        <taxon>Viridiplantae</taxon>
        <taxon>Chlorophyta</taxon>
        <taxon>Pyramimonadophyceae</taxon>
        <taxon>Pyramimonadales</taxon>
        <taxon>Pyramimonadaceae</taxon>
        <taxon>Cymbomonas</taxon>
    </lineage>
</organism>
<feature type="compositionally biased region" description="Basic and acidic residues" evidence="2">
    <location>
        <begin position="342"/>
        <end position="357"/>
    </location>
</feature>
<dbReference type="AlphaFoldDB" id="A0AAE0GDD1"/>
<evidence type="ECO:0000313" key="4">
    <source>
        <dbReference type="Proteomes" id="UP001190700"/>
    </source>
</evidence>
<feature type="region of interest" description="Disordered" evidence="2">
    <location>
        <begin position="336"/>
        <end position="400"/>
    </location>
</feature>
<evidence type="ECO:0000313" key="3">
    <source>
        <dbReference type="EMBL" id="KAK3275922.1"/>
    </source>
</evidence>
<keyword evidence="4" id="KW-1185">Reference proteome</keyword>
<evidence type="ECO:0000256" key="1">
    <source>
        <dbReference type="SAM" id="Coils"/>
    </source>
</evidence>
<name>A0AAE0GDD1_9CHLO</name>